<protein>
    <submittedName>
        <fullName evidence="1">Uncharacterized protein</fullName>
    </submittedName>
</protein>
<dbReference type="Proteomes" id="UP000799755">
    <property type="component" value="Unassembled WGS sequence"/>
</dbReference>
<dbReference type="EMBL" id="MU003536">
    <property type="protein sequence ID" value="KAF2464455.1"/>
    <property type="molecule type" value="Genomic_DNA"/>
</dbReference>
<comment type="caution">
    <text evidence="1">The sequence shown here is derived from an EMBL/GenBank/DDBJ whole genome shotgun (WGS) entry which is preliminary data.</text>
</comment>
<organism evidence="1 2">
    <name type="scientific">Lindgomyces ingoldianus</name>
    <dbReference type="NCBI Taxonomy" id="673940"/>
    <lineage>
        <taxon>Eukaryota</taxon>
        <taxon>Fungi</taxon>
        <taxon>Dikarya</taxon>
        <taxon>Ascomycota</taxon>
        <taxon>Pezizomycotina</taxon>
        <taxon>Dothideomycetes</taxon>
        <taxon>Pleosporomycetidae</taxon>
        <taxon>Pleosporales</taxon>
        <taxon>Lindgomycetaceae</taxon>
        <taxon>Lindgomyces</taxon>
    </lineage>
</organism>
<accession>A0ACB6QD75</accession>
<reference evidence="1" key="1">
    <citation type="journal article" date="2020" name="Stud. Mycol.">
        <title>101 Dothideomycetes genomes: a test case for predicting lifestyles and emergence of pathogens.</title>
        <authorList>
            <person name="Haridas S."/>
            <person name="Albert R."/>
            <person name="Binder M."/>
            <person name="Bloem J."/>
            <person name="Labutti K."/>
            <person name="Salamov A."/>
            <person name="Andreopoulos B."/>
            <person name="Baker S."/>
            <person name="Barry K."/>
            <person name="Bills G."/>
            <person name="Bluhm B."/>
            <person name="Cannon C."/>
            <person name="Castanera R."/>
            <person name="Culley D."/>
            <person name="Daum C."/>
            <person name="Ezra D."/>
            <person name="Gonzalez J."/>
            <person name="Henrissat B."/>
            <person name="Kuo A."/>
            <person name="Liang C."/>
            <person name="Lipzen A."/>
            <person name="Lutzoni F."/>
            <person name="Magnuson J."/>
            <person name="Mondo S."/>
            <person name="Nolan M."/>
            <person name="Ohm R."/>
            <person name="Pangilinan J."/>
            <person name="Park H.-J."/>
            <person name="Ramirez L."/>
            <person name="Alfaro M."/>
            <person name="Sun H."/>
            <person name="Tritt A."/>
            <person name="Yoshinaga Y."/>
            <person name="Zwiers L.-H."/>
            <person name="Turgeon B."/>
            <person name="Goodwin S."/>
            <person name="Spatafora J."/>
            <person name="Crous P."/>
            <person name="Grigoriev I."/>
        </authorList>
    </citation>
    <scope>NUCLEOTIDE SEQUENCE</scope>
    <source>
        <strain evidence="1">ATCC 200398</strain>
    </source>
</reference>
<feature type="non-terminal residue" evidence="1">
    <location>
        <position position="1"/>
    </location>
</feature>
<keyword evidence="2" id="KW-1185">Reference proteome</keyword>
<sequence>PGYNIKPRRFFVEGRVFAVLFTEAAGSTAVTDYNTAISYVKYDEAVHTQIRRFVVVRAKTEFCFACPIFTYSGQGTMKSGVRPKEHAIAYTWGSTPAPLPGETGLEKAPIPIIGVEGEPPLDRASRIYFGIHHPIQYNVKVRDLGSVYSSYVPTLIGYWSLENPQPTTQDTDVTANA</sequence>
<gene>
    <name evidence="1" type="ORF">BDR25DRAFT_242405</name>
</gene>
<evidence type="ECO:0000313" key="2">
    <source>
        <dbReference type="Proteomes" id="UP000799755"/>
    </source>
</evidence>
<name>A0ACB6QD75_9PLEO</name>
<proteinExistence type="predicted"/>
<evidence type="ECO:0000313" key="1">
    <source>
        <dbReference type="EMBL" id="KAF2464455.1"/>
    </source>
</evidence>